<evidence type="ECO:0000313" key="3">
    <source>
        <dbReference type="EMBL" id="KAF2902325.1"/>
    </source>
</evidence>
<sequence length="1099" mass="128567">MLSNAAIYFFISLTAILFSRNCDANKQKHLVANRLKSVWFITNDTLNDVPAIRLNLYKTAKNDLMVPTDSNVIHKKTNRKSRKHLQKDIPVYEYLSRRQKLRFLAPLIDMFVRGNAVEKPYYKMKGTLIVKDTTNPQTNRRHLIAIQFLRSKRPKHLIESILDLDSRKSLNSKKKVANNLHSTWLDPAIYNQNANPVSLRFETKKEISEKSLLNKRSKSFVKSPFNNTLLLAVRRESNRNPPFRENKKGPNERIKSYWFLRNPRAPQNLVRSLFENRPVTTPPTINLKNELHSTWFKNRIILESEDSDEYNESRDANSNYSELLVRYKPVAVQFIFSDGQVINVDLKKQNQFFDENEDASDETTEDVHLRRLKVPPLPRNTIKEIYLLHGNHSSSKIHRRMEASSDESGLYAQNTNGKDTESNEIAERIRKIWLAYPKRQKQANTRINVEELGQEDEGGNNMEEKEPCLCNCQGKPCKNLPNFPWLSDESIVYLRSKNARRMEENVDSDNDVLRGANKLKNLRSTWLSKSLPAAYGTRLKQLASSSKKDSKAASPEISDRLASIWFVHNTTKINKASRRFGLDNYQDNQQSKGRYREAPYENNENQTRLDKKSASRRWKWNMRAVRPNSKKATPITRNHNATSKRKHSLRTRIFNNAYEIPHNRNQKENSLRSVWFRRLFNDSYQNRGKPQNKAWKWLAPSTNLYIASSKNKRSLQLARRPNATTRFNWGFSARPKKNPRPLVRIDNTSSSTEDDKSYRFFQKDIYGRHSKPEFSRLGRCLVARPFRHTDSLLWERCPSKDTNSSIVEARVSDNEYDPLGAPKRLASIWFAYGNNNTNVATRRNNDEKQEDEVKRFARITPNKPEIHEIKKRMALNDDYESEVSDNTSGRARSKVLISSHNFRTTPARTRYKNSKKESTNRFRGIFDVRPSKKPLLLVRSANITNQKNVPSYRSFSDWRLQKRKKKRRPTSNRVRGAWFRSQFDFNDNRDNENIVRSLPKMVIVYEPRLIEILPDRMDKQLNSNEQISRNSSSRKRKVQQAFSPTARKFSQKDYDFLINLLIDSLLKRKLVSDSGKRNFARAIRKLKKSHVIAVENILR</sequence>
<evidence type="ECO:0000256" key="2">
    <source>
        <dbReference type="SAM" id="SignalP"/>
    </source>
</evidence>
<name>A0A8K0GF39_IGNLU</name>
<evidence type="ECO:0008006" key="5">
    <source>
        <dbReference type="Google" id="ProtNLM"/>
    </source>
</evidence>
<comment type="caution">
    <text evidence="3">The sequence shown here is derived from an EMBL/GenBank/DDBJ whole genome shotgun (WGS) entry which is preliminary data.</text>
</comment>
<protein>
    <recommendedName>
        <fullName evidence="5">Protein TIC 214</fullName>
    </recommendedName>
</protein>
<dbReference type="Proteomes" id="UP000801492">
    <property type="component" value="Unassembled WGS sequence"/>
</dbReference>
<evidence type="ECO:0000313" key="4">
    <source>
        <dbReference type="Proteomes" id="UP000801492"/>
    </source>
</evidence>
<proteinExistence type="predicted"/>
<reference evidence="3" key="1">
    <citation type="submission" date="2019-08" db="EMBL/GenBank/DDBJ databases">
        <title>The genome of the North American firefly Photinus pyralis.</title>
        <authorList>
            <consortium name="Photinus pyralis genome working group"/>
            <person name="Fallon T.R."/>
            <person name="Sander Lower S.E."/>
            <person name="Weng J.-K."/>
        </authorList>
    </citation>
    <scope>NUCLEOTIDE SEQUENCE</scope>
    <source>
        <strain evidence="3">TRF0915ILg1</strain>
        <tissue evidence="3">Whole body</tissue>
    </source>
</reference>
<evidence type="ECO:0000256" key="1">
    <source>
        <dbReference type="SAM" id="MobiDB-lite"/>
    </source>
</evidence>
<keyword evidence="4" id="KW-1185">Reference proteome</keyword>
<feature type="signal peptide" evidence="2">
    <location>
        <begin position="1"/>
        <end position="24"/>
    </location>
</feature>
<dbReference type="EMBL" id="VTPC01001336">
    <property type="protein sequence ID" value="KAF2902325.1"/>
    <property type="molecule type" value="Genomic_DNA"/>
</dbReference>
<organism evidence="3 4">
    <name type="scientific">Ignelater luminosus</name>
    <name type="common">Cucubano</name>
    <name type="synonym">Pyrophorus luminosus</name>
    <dbReference type="NCBI Taxonomy" id="2038154"/>
    <lineage>
        <taxon>Eukaryota</taxon>
        <taxon>Metazoa</taxon>
        <taxon>Ecdysozoa</taxon>
        <taxon>Arthropoda</taxon>
        <taxon>Hexapoda</taxon>
        <taxon>Insecta</taxon>
        <taxon>Pterygota</taxon>
        <taxon>Neoptera</taxon>
        <taxon>Endopterygota</taxon>
        <taxon>Coleoptera</taxon>
        <taxon>Polyphaga</taxon>
        <taxon>Elateriformia</taxon>
        <taxon>Elateroidea</taxon>
        <taxon>Elateridae</taxon>
        <taxon>Agrypninae</taxon>
        <taxon>Pyrophorini</taxon>
        <taxon>Ignelater</taxon>
    </lineage>
</organism>
<accession>A0A8K0GF39</accession>
<gene>
    <name evidence="3" type="ORF">ILUMI_03863</name>
</gene>
<feature type="region of interest" description="Disordered" evidence="1">
    <location>
        <begin position="581"/>
        <end position="616"/>
    </location>
</feature>
<dbReference type="AlphaFoldDB" id="A0A8K0GF39"/>
<feature type="region of interest" description="Disordered" evidence="1">
    <location>
        <begin position="1024"/>
        <end position="1044"/>
    </location>
</feature>
<feature type="chain" id="PRO_5035479435" description="Protein TIC 214" evidence="2">
    <location>
        <begin position="25"/>
        <end position="1099"/>
    </location>
</feature>
<keyword evidence="2" id="KW-0732">Signal</keyword>